<reference evidence="2" key="1">
    <citation type="submission" date="2020-09" db="EMBL/GenBank/DDBJ databases">
        <title>Genome-Enabled Discovery of Anthraquinone Biosynthesis in Senna tora.</title>
        <authorList>
            <person name="Kang S.-H."/>
            <person name="Pandey R.P."/>
            <person name="Lee C.-M."/>
            <person name="Sim J.-S."/>
            <person name="Jeong J.-T."/>
            <person name="Choi B.-S."/>
            <person name="Jung M."/>
            <person name="Ginzburg D."/>
            <person name="Zhao K."/>
            <person name="Won S.Y."/>
            <person name="Oh T.-J."/>
            <person name="Yu Y."/>
            <person name="Kim N.-H."/>
            <person name="Lee O.R."/>
            <person name="Lee T.-H."/>
            <person name="Bashyal P."/>
            <person name="Kim T.-S."/>
            <person name="Lee W.-H."/>
            <person name="Kawkins C."/>
            <person name="Kim C.-K."/>
            <person name="Kim J.S."/>
            <person name="Ahn B.O."/>
            <person name="Rhee S.Y."/>
            <person name="Sohng J.K."/>
        </authorList>
    </citation>
    <scope>NUCLEOTIDE SEQUENCE</scope>
    <source>
        <tissue evidence="2">Leaf</tissue>
    </source>
</reference>
<gene>
    <name evidence="2" type="ORF">G2W53_022482</name>
</gene>
<proteinExistence type="predicted"/>
<comment type="caution">
    <text evidence="2">The sequence shown here is derived from an EMBL/GenBank/DDBJ whole genome shotgun (WGS) entry which is preliminary data.</text>
</comment>
<evidence type="ECO:0000313" key="3">
    <source>
        <dbReference type="Proteomes" id="UP000634136"/>
    </source>
</evidence>
<organism evidence="2 3">
    <name type="scientific">Senna tora</name>
    <dbReference type="NCBI Taxonomy" id="362788"/>
    <lineage>
        <taxon>Eukaryota</taxon>
        <taxon>Viridiplantae</taxon>
        <taxon>Streptophyta</taxon>
        <taxon>Embryophyta</taxon>
        <taxon>Tracheophyta</taxon>
        <taxon>Spermatophyta</taxon>
        <taxon>Magnoliopsida</taxon>
        <taxon>eudicotyledons</taxon>
        <taxon>Gunneridae</taxon>
        <taxon>Pentapetalae</taxon>
        <taxon>rosids</taxon>
        <taxon>fabids</taxon>
        <taxon>Fabales</taxon>
        <taxon>Fabaceae</taxon>
        <taxon>Caesalpinioideae</taxon>
        <taxon>Cassia clade</taxon>
        <taxon>Senna</taxon>
    </lineage>
</organism>
<name>A0A834TLA5_9FABA</name>
<dbReference type="Proteomes" id="UP000634136">
    <property type="component" value="Unassembled WGS sequence"/>
</dbReference>
<protein>
    <submittedName>
        <fullName evidence="2">Uncharacterized protein</fullName>
    </submittedName>
</protein>
<evidence type="ECO:0000256" key="1">
    <source>
        <dbReference type="SAM" id="MobiDB-lite"/>
    </source>
</evidence>
<evidence type="ECO:0000313" key="2">
    <source>
        <dbReference type="EMBL" id="KAF7824338.1"/>
    </source>
</evidence>
<accession>A0A834TLA5</accession>
<feature type="region of interest" description="Disordered" evidence="1">
    <location>
        <begin position="1"/>
        <end position="28"/>
    </location>
</feature>
<feature type="compositionally biased region" description="Polar residues" evidence="1">
    <location>
        <begin position="16"/>
        <end position="25"/>
    </location>
</feature>
<keyword evidence="3" id="KW-1185">Reference proteome</keyword>
<dbReference type="EMBL" id="JAAIUW010000007">
    <property type="protein sequence ID" value="KAF7824338.1"/>
    <property type="molecule type" value="Genomic_DNA"/>
</dbReference>
<sequence length="211" mass="23728">MVPLRRGLSSVGFSAVSPSNASSEASLRPGIKQSEMDPLVRQLCSLVDSPFPLRGIGQLKRDPWFCNPIWMGRSVDQSLSTLSIHNAHLDESVFQSVSLSFVYPQRPFGWVGLPVNFFQLCPSATPIWMVEEVRNHLTLTPWPSNRDGVEALRRSVMIKRSIFRAITGQAWSPFLLNKAIGNWHVYEVTVRKVLRGSVLKNLWRKTQATVG</sequence>
<dbReference type="AlphaFoldDB" id="A0A834TLA5"/>